<proteinExistence type="predicted"/>
<evidence type="ECO:0000313" key="1">
    <source>
        <dbReference type="EMBL" id="CAE7461405.1"/>
    </source>
</evidence>
<keyword evidence="2" id="KW-1185">Reference proteome</keyword>
<sequence>MEHSGCNLILEKPEAESAPNFMCQEHFLGAALFLTATSLEELQRMFVPQALALHPSKGGSLDEFNCALSAFSALCHGFANCGKLQWIPAHPKSANADASLRELQTLLRRLCPDRRRQAIERCLSLHQRRQLEQWMLRKQPQKVVGKSKRRGVLTERSLCKRANGKFRPFVHLHAGLYAQTRTCRDLGLAVSGIGTLILMQALCRAGSSRESGESVFSPQDPRAIKVVATELQIAIKESLASRYLLDKKIGVVFRTRIAICDGELATPTRRDPESALEDWSTVQRAAAMGFRTNRDSCQTLLCALRGARTSERGSGGIEGSISAGPLGSLKLQNYGPCRSDSETGCATLCACASTVPESDCFAQHAD</sequence>
<name>A0A812S5J4_9DINO</name>
<comment type="caution">
    <text evidence="1">The sequence shown here is derived from an EMBL/GenBank/DDBJ whole genome shotgun (WGS) entry which is preliminary data.</text>
</comment>
<accession>A0A812S5J4</accession>
<dbReference type="AlphaFoldDB" id="A0A812S5J4"/>
<dbReference type="OrthoDB" id="448185at2759"/>
<dbReference type="Proteomes" id="UP000604046">
    <property type="component" value="Unassembled WGS sequence"/>
</dbReference>
<organism evidence="1 2">
    <name type="scientific">Symbiodinium natans</name>
    <dbReference type="NCBI Taxonomy" id="878477"/>
    <lineage>
        <taxon>Eukaryota</taxon>
        <taxon>Sar</taxon>
        <taxon>Alveolata</taxon>
        <taxon>Dinophyceae</taxon>
        <taxon>Suessiales</taxon>
        <taxon>Symbiodiniaceae</taxon>
        <taxon>Symbiodinium</taxon>
    </lineage>
</organism>
<gene>
    <name evidence="1" type="ORF">SNAT2548_LOCUS25658</name>
</gene>
<evidence type="ECO:0000313" key="2">
    <source>
        <dbReference type="Proteomes" id="UP000604046"/>
    </source>
</evidence>
<dbReference type="EMBL" id="CAJNDS010002402">
    <property type="protein sequence ID" value="CAE7461405.1"/>
    <property type="molecule type" value="Genomic_DNA"/>
</dbReference>
<reference evidence="1" key="1">
    <citation type="submission" date="2021-02" db="EMBL/GenBank/DDBJ databases">
        <authorList>
            <person name="Dougan E. K."/>
            <person name="Rhodes N."/>
            <person name="Thang M."/>
            <person name="Chan C."/>
        </authorList>
    </citation>
    <scope>NUCLEOTIDE SEQUENCE</scope>
</reference>
<protein>
    <submittedName>
        <fullName evidence="1">Uncharacterized protein</fullName>
    </submittedName>
</protein>